<keyword evidence="2" id="KW-0472">Membrane</keyword>
<protein>
    <recommendedName>
        <fullName evidence="5">Bestrophin homolog</fullName>
    </recommendedName>
</protein>
<dbReference type="Proteomes" id="UP001159427">
    <property type="component" value="Unassembled WGS sequence"/>
</dbReference>
<feature type="compositionally biased region" description="Polar residues" evidence="1">
    <location>
        <begin position="579"/>
        <end position="592"/>
    </location>
</feature>
<evidence type="ECO:0000256" key="1">
    <source>
        <dbReference type="SAM" id="MobiDB-lite"/>
    </source>
</evidence>
<evidence type="ECO:0008006" key="5">
    <source>
        <dbReference type="Google" id="ProtNLM"/>
    </source>
</evidence>
<keyword evidence="2" id="KW-0812">Transmembrane</keyword>
<feature type="compositionally biased region" description="Basic and acidic residues" evidence="1">
    <location>
        <begin position="662"/>
        <end position="675"/>
    </location>
</feature>
<feature type="compositionally biased region" description="Polar residues" evidence="1">
    <location>
        <begin position="642"/>
        <end position="660"/>
    </location>
</feature>
<dbReference type="PANTHER" id="PTHR36970">
    <property type="entry name" value="UNNAMED PRODUCT"/>
    <property type="match status" value="1"/>
</dbReference>
<evidence type="ECO:0000313" key="4">
    <source>
        <dbReference type="Proteomes" id="UP001159427"/>
    </source>
</evidence>
<dbReference type="PANTHER" id="PTHR36970:SF1">
    <property type="entry name" value="BESTROPHIN HOMOLOG"/>
    <property type="match status" value="1"/>
</dbReference>
<keyword evidence="4" id="KW-1185">Reference proteome</keyword>
<comment type="caution">
    <text evidence="3">The sequence shown here is derived from an EMBL/GenBank/DDBJ whole genome shotgun (WGS) entry which is preliminary data.</text>
</comment>
<feature type="compositionally biased region" description="Polar residues" evidence="1">
    <location>
        <begin position="502"/>
        <end position="516"/>
    </location>
</feature>
<gene>
    <name evidence="3" type="ORF">PEVE_00034591</name>
</gene>
<feature type="compositionally biased region" description="Basic and acidic residues" evidence="1">
    <location>
        <begin position="685"/>
        <end position="699"/>
    </location>
</feature>
<sequence length="842" mass="93338">MCCSFQLTGLDFDVHMSIFVSPIVFPLAFSINADFQRRERVLEDLAQFKGALVILFFCHRDWLQASGLPPDFLKTVNTKLRGLVLNIKEYLLTEKVFRRTYILSVIYEDLSDISQLNDRMRASTLPKNSPLITRLIHYHNLMCHAFERLRVIREYRSPRTIRSFTKVFIFLMPILLSPYYVHMGIKSGNTWSPYYIAVLTSFIFGTLQGVQDVLDDPFDGISADDINLGQLEDWTAHSLLTNRVITVGRFTVTTKAKGKDEPYSDSDSDNDMGHSPIPKIIRPVKVHHKRKPILTRASFRKVEHGEEEAEDERSKKSLNPDTAHRLEDLARHGMTGSTTILPGMKLKRSNSDSLTTNNSRGSLPEFFRAQEAEVNGQESHDSKRVWFSDGLAVCDHEDSVFARPPSHSAPAGYPRPEWMLDENEPLLQSGSNTGSRRSSETASTPLDSSELERRQLPEDLFEGLKNSPGTTLVDGRFSVQKKSNDTPKSLANLFDRQPEGNLDTTDGPGTSKSSEPQPAAMPSSLRNLFGPPQHQDKKIPPPSSDVSPPNKTPRPRVLPISPLACTDSLPRSRSKLASLPSSRISRSAPTTPEQERRWNSPISPSPPDTVSIPPKTSCQQSADFPLRKNSAEMRCDVDNAAPVSQDSSPNSPVLSSTPKRTNSRDALSEDSRFADKSSSQSPEVEMSKDDDSSPSKVKESSGNSRFSVKPPDNDIVKDNSTELARSPVKEDSSPAEKMKPSKPIDMPRSRFQVAKSSDDVSSPKGEDRPLVTSGVPNYGVTDPSPPPSVLTTPPSRFQVNTPSKCTENNTATSSDEDADPNAVRRESFAVLSLDGESGEVYI</sequence>
<name>A0ABN8MKV0_9CNID</name>
<organism evidence="3 4">
    <name type="scientific">Porites evermanni</name>
    <dbReference type="NCBI Taxonomy" id="104178"/>
    <lineage>
        <taxon>Eukaryota</taxon>
        <taxon>Metazoa</taxon>
        <taxon>Cnidaria</taxon>
        <taxon>Anthozoa</taxon>
        <taxon>Hexacorallia</taxon>
        <taxon>Scleractinia</taxon>
        <taxon>Fungiina</taxon>
        <taxon>Poritidae</taxon>
        <taxon>Porites</taxon>
    </lineage>
</organism>
<feature type="compositionally biased region" description="Basic and acidic residues" evidence="1">
    <location>
        <begin position="711"/>
        <end position="720"/>
    </location>
</feature>
<feature type="compositionally biased region" description="Polar residues" evidence="1">
    <location>
        <begin position="351"/>
        <end position="361"/>
    </location>
</feature>
<feature type="transmembrane region" description="Helical" evidence="2">
    <location>
        <begin position="163"/>
        <end position="181"/>
    </location>
</feature>
<feature type="compositionally biased region" description="Polar residues" evidence="1">
    <location>
        <begin position="797"/>
        <end position="813"/>
    </location>
</feature>
<evidence type="ECO:0000313" key="3">
    <source>
        <dbReference type="EMBL" id="CAH3028661.1"/>
    </source>
</evidence>
<feature type="region of interest" description="Disordered" evidence="1">
    <location>
        <begin position="335"/>
        <end position="363"/>
    </location>
</feature>
<feature type="compositionally biased region" description="Basic and acidic residues" evidence="1">
    <location>
        <begin position="625"/>
        <end position="637"/>
    </location>
</feature>
<feature type="region of interest" description="Disordered" evidence="1">
    <location>
        <begin position="256"/>
        <end position="278"/>
    </location>
</feature>
<dbReference type="EMBL" id="CALNXI010000526">
    <property type="protein sequence ID" value="CAH3028661.1"/>
    <property type="molecule type" value="Genomic_DNA"/>
</dbReference>
<evidence type="ECO:0000256" key="2">
    <source>
        <dbReference type="SAM" id="Phobius"/>
    </source>
</evidence>
<feature type="region of interest" description="Disordered" evidence="1">
    <location>
        <begin position="425"/>
        <end position="823"/>
    </location>
</feature>
<reference evidence="3 4" key="1">
    <citation type="submission" date="2022-05" db="EMBL/GenBank/DDBJ databases">
        <authorList>
            <consortium name="Genoscope - CEA"/>
            <person name="William W."/>
        </authorList>
    </citation>
    <scope>NUCLEOTIDE SEQUENCE [LARGE SCALE GENOMIC DNA]</scope>
</reference>
<feature type="region of interest" description="Disordered" evidence="1">
    <location>
        <begin position="298"/>
        <end position="322"/>
    </location>
</feature>
<accession>A0ABN8MKV0</accession>
<feature type="compositionally biased region" description="Basic and acidic residues" evidence="1">
    <location>
        <begin position="727"/>
        <end position="739"/>
    </location>
</feature>
<keyword evidence="2" id="KW-1133">Transmembrane helix</keyword>
<feature type="compositionally biased region" description="Polar residues" evidence="1">
    <location>
        <begin position="426"/>
        <end position="447"/>
    </location>
</feature>
<feature type="transmembrane region" description="Helical" evidence="2">
    <location>
        <begin position="14"/>
        <end position="33"/>
    </location>
</feature>
<proteinExistence type="predicted"/>